<dbReference type="GO" id="GO:0046872">
    <property type="term" value="F:metal ion binding"/>
    <property type="evidence" value="ECO:0007669"/>
    <property type="project" value="UniProtKB-KW"/>
</dbReference>
<dbReference type="RefSeq" id="WP_184722972.1">
    <property type="nucleotide sequence ID" value="NZ_JACHJP010000011.1"/>
</dbReference>
<name>A0A7W7QUC8_9ACTN</name>
<dbReference type="PANTHER" id="PTHR47990">
    <property type="entry name" value="2-OXOGLUTARATE (2OG) AND FE(II)-DEPENDENT OXYGENASE SUPERFAMILY PROTEIN-RELATED"/>
    <property type="match status" value="1"/>
</dbReference>
<dbReference type="AlphaFoldDB" id="A0A7W7QUC8"/>
<evidence type="ECO:0000313" key="5">
    <source>
        <dbReference type="EMBL" id="MBB4919907.1"/>
    </source>
</evidence>
<evidence type="ECO:0000259" key="4">
    <source>
        <dbReference type="PROSITE" id="PS51471"/>
    </source>
</evidence>
<comment type="pathway">
    <text evidence="1">Antibiotic biosynthesis.</text>
</comment>
<evidence type="ECO:0000256" key="1">
    <source>
        <dbReference type="ARBA" id="ARBA00004792"/>
    </source>
</evidence>
<keyword evidence="5" id="KW-0223">Dioxygenase</keyword>
<dbReference type="InterPro" id="IPR050231">
    <property type="entry name" value="Iron_ascorbate_oxido_reductase"/>
</dbReference>
<dbReference type="SUPFAM" id="SSF51197">
    <property type="entry name" value="Clavaminate synthase-like"/>
    <property type="match status" value="1"/>
</dbReference>
<dbReference type="Gene3D" id="2.60.120.330">
    <property type="entry name" value="B-lactam Antibiotic, Isopenicillin N Synthase, Chain"/>
    <property type="match status" value="1"/>
</dbReference>
<evidence type="ECO:0000256" key="3">
    <source>
        <dbReference type="RuleBase" id="RU003682"/>
    </source>
</evidence>
<keyword evidence="6" id="KW-1185">Reference proteome</keyword>
<feature type="domain" description="Fe2OG dioxygenase" evidence="4">
    <location>
        <begin position="134"/>
        <end position="232"/>
    </location>
</feature>
<comment type="caution">
    <text evidence="5">The sequence shown here is derived from an EMBL/GenBank/DDBJ whole genome shotgun (WGS) entry which is preliminary data.</text>
</comment>
<organism evidence="5 6">
    <name type="scientific">Streptosporangium saharense</name>
    <dbReference type="NCBI Taxonomy" id="1706840"/>
    <lineage>
        <taxon>Bacteria</taxon>
        <taxon>Bacillati</taxon>
        <taxon>Actinomycetota</taxon>
        <taxon>Actinomycetes</taxon>
        <taxon>Streptosporangiales</taxon>
        <taxon>Streptosporangiaceae</taxon>
        <taxon>Streptosporangium</taxon>
    </lineage>
</organism>
<accession>A0A7W7QUC8</accession>
<keyword evidence="2" id="KW-0045">Antibiotic biosynthesis</keyword>
<dbReference type="InterPro" id="IPR005123">
    <property type="entry name" value="Oxoglu/Fe-dep_dioxygenase_dom"/>
</dbReference>
<dbReference type="GO" id="GO:0017000">
    <property type="term" value="P:antibiotic biosynthetic process"/>
    <property type="evidence" value="ECO:0007669"/>
    <property type="project" value="UniProtKB-KW"/>
</dbReference>
<proteinExistence type="inferred from homology"/>
<dbReference type="InterPro" id="IPR044861">
    <property type="entry name" value="IPNS-like_FE2OG_OXY"/>
</dbReference>
<keyword evidence="3" id="KW-0560">Oxidoreductase</keyword>
<evidence type="ECO:0000313" key="6">
    <source>
        <dbReference type="Proteomes" id="UP000552644"/>
    </source>
</evidence>
<evidence type="ECO:0000256" key="2">
    <source>
        <dbReference type="ARBA" id="ARBA00023194"/>
    </source>
</evidence>
<protein>
    <submittedName>
        <fullName evidence="5">Isopenicillin N synthase-like dioxygenase</fullName>
    </submittedName>
</protein>
<dbReference type="Pfam" id="PF03171">
    <property type="entry name" value="2OG-FeII_Oxy"/>
    <property type="match status" value="1"/>
</dbReference>
<dbReference type="EMBL" id="JACHJP010000011">
    <property type="protein sequence ID" value="MBB4919907.1"/>
    <property type="molecule type" value="Genomic_DNA"/>
</dbReference>
<keyword evidence="3" id="KW-0408">Iron</keyword>
<dbReference type="GO" id="GO:0051213">
    <property type="term" value="F:dioxygenase activity"/>
    <property type="evidence" value="ECO:0007669"/>
    <property type="project" value="UniProtKB-KW"/>
</dbReference>
<sequence>MPHKTLDYARELLGVGYARITLGAKEATLLATALDECRSFFALPDATKARYASADYNFGYRPLGMEYSITAERPDLNDCFTLWSDRLDLVPNAEELAPLTDALLAWRGHLVTLVSEVVGHVAGIVGQAQAPSFEAASYLQVNNYTHAADDRDLLQDRHEDGHMVTVIHTTAPGLEIWPGEECLPVEMAPDEVVLMPGSVLADLTGGRVGALDHQVRNLGLDRRMSLMYFVNPELTEPLHPWVRTEGEAPADLRDKIRSHPATFGLPHVPVL</sequence>
<keyword evidence="3" id="KW-0479">Metal-binding</keyword>
<dbReference type="InterPro" id="IPR027443">
    <property type="entry name" value="IPNS-like_sf"/>
</dbReference>
<comment type="similarity">
    <text evidence="3">Belongs to the iron/ascorbate-dependent oxidoreductase family.</text>
</comment>
<dbReference type="PROSITE" id="PS51471">
    <property type="entry name" value="FE2OG_OXY"/>
    <property type="match status" value="1"/>
</dbReference>
<dbReference type="Pfam" id="PF14226">
    <property type="entry name" value="DIOX_N"/>
    <property type="match status" value="1"/>
</dbReference>
<dbReference type="Proteomes" id="UP000552644">
    <property type="component" value="Unassembled WGS sequence"/>
</dbReference>
<dbReference type="InterPro" id="IPR026992">
    <property type="entry name" value="DIOX_N"/>
</dbReference>
<gene>
    <name evidence="5" type="ORF">FHS44_007051</name>
</gene>
<reference evidence="5 6" key="1">
    <citation type="submission" date="2020-08" db="EMBL/GenBank/DDBJ databases">
        <title>Genomic Encyclopedia of Type Strains, Phase III (KMG-III): the genomes of soil and plant-associated and newly described type strains.</title>
        <authorList>
            <person name="Whitman W."/>
        </authorList>
    </citation>
    <scope>NUCLEOTIDE SEQUENCE [LARGE SCALE GENOMIC DNA]</scope>
    <source>
        <strain evidence="5 6">CECT 8840</strain>
    </source>
</reference>